<evidence type="ECO:0000259" key="2">
    <source>
        <dbReference type="Pfam" id="PF12708"/>
    </source>
</evidence>
<feature type="domain" description="Rhamnogalacturonase A/B/Epimerase-like pectate lyase" evidence="2">
    <location>
        <begin position="175"/>
        <end position="214"/>
    </location>
</feature>
<organism evidence="3 4">
    <name type="scientific">Chlamydomonas schloesseri</name>
    <dbReference type="NCBI Taxonomy" id="2026947"/>
    <lineage>
        <taxon>Eukaryota</taxon>
        <taxon>Viridiplantae</taxon>
        <taxon>Chlorophyta</taxon>
        <taxon>core chlorophytes</taxon>
        <taxon>Chlorophyceae</taxon>
        <taxon>CS clade</taxon>
        <taxon>Chlamydomonadales</taxon>
        <taxon>Chlamydomonadaceae</taxon>
        <taxon>Chlamydomonas</taxon>
    </lineage>
</organism>
<reference evidence="3" key="1">
    <citation type="journal article" date="2020" name="bioRxiv">
        <title>Comparative genomics of Chlamydomonas.</title>
        <authorList>
            <person name="Craig R.J."/>
            <person name="Hasan A.R."/>
            <person name="Ness R.W."/>
            <person name="Keightley P.D."/>
        </authorList>
    </citation>
    <scope>NUCLEOTIDE SEQUENCE</scope>
    <source>
        <strain evidence="3">CCAP 11/173</strain>
    </source>
</reference>
<dbReference type="SUPFAM" id="SSF51126">
    <property type="entry name" value="Pectin lyase-like"/>
    <property type="match status" value="1"/>
</dbReference>
<dbReference type="InterPro" id="IPR024535">
    <property type="entry name" value="RHGA/B-epi-like_pectate_lyase"/>
</dbReference>
<evidence type="ECO:0000313" key="4">
    <source>
        <dbReference type="Proteomes" id="UP000613740"/>
    </source>
</evidence>
<dbReference type="EMBL" id="JAEHOD010000125">
    <property type="protein sequence ID" value="KAG2424324.1"/>
    <property type="molecule type" value="Genomic_DNA"/>
</dbReference>
<accession>A0A835SL43</accession>
<dbReference type="Pfam" id="PF12708">
    <property type="entry name" value="Pect-lyase_RHGA_epim"/>
    <property type="match status" value="1"/>
</dbReference>
<evidence type="ECO:0000256" key="1">
    <source>
        <dbReference type="SAM" id="MobiDB-lite"/>
    </source>
</evidence>
<protein>
    <recommendedName>
        <fullName evidence="2">Rhamnogalacturonase A/B/Epimerase-like pectate lyase domain-containing protein</fullName>
    </recommendedName>
</protein>
<dbReference type="InterPro" id="IPR011050">
    <property type="entry name" value="Pectin_lyase_fold/virulence"/>
</dbReference>
<feature type="compositionally biased region" description="Low complexity" evidence="1">
    <location>
        <begin position="1514"/>
        <end position="1567"/>
    </location>
</feature>
<proteinExistence type="predicted"/>
<name>A0A835SL43_9CHLO</name>
<dbReference type="InterPro" id="IPR012334">
    <property type="entry name" value="Pectin_lyas_fold"/>
</dbReference>
<dbReference type="Proteomes" id="UP000613740">
    <property type="component" value="Unassembled WGS sequence"/>
</dbReference>
<sequence>MAFVAQSPKDAHFLIPVDVPVANVDIATHVLPVRSGTADLGNVNLQFRDLHLSSNAFTQRAYVGDHVSISSKGVGTGLKFTGNNQSTFSIYKEAVPAAGVSTGGNNIIVQCGGVECEDYFKVLANGADARLVVNSHNGRVGVGMHVPEYKLDVDGNIQLFVQNKKKQLSNYVNKFNVRDYGAIGDGLADDTDAINAALLAAASNDMLYFPAGMYKNNQLDGIALIETCQRCVISSNFVTMNCLTGGLGGISIDKCSAVAVLNNVVTLTKTDRPGFCTPNNQGPSSRLQVNGNHFADNMGGGVFLRTGPGGATTYSHVVNNLVQNNAVFGIRVDDGSVWNIVSHNQSIDNTASAANNVINAGGVNNEVHRNMSQRPLINKLDMHDNLGVNTRTPEYPLDINGSAILRERFDVDGSIEVRGAKSTLRGNTVAPIRVLVGPTNPGSLLNGIVVENTTNTANQHAVLALRTAGTAAGNPYVAYDVAGNVQSWTHGIDQADKGKFKLRTGLTFPAGVDRMTVEPAGAVLITGNSLCVNGSVQDGQDGTRILREANGNVYVDVRNTTGPRGFIFRTGTTTGTETVLTELDGQAGAIRLNGNTAITGTNHTCSGNVAIQGTNVTVASDVLGLTNNSSTLACNTLAVTAAVSAQASTPALSLFGNTTAALSGATLTVGNTSTASLALHGTSSTHTCNTLAVTATVSTQTSTPALSLFGTTTAELSGATLTVGNVSTASLALHGTSSTHTCNTLAITAAVSTQTSTPALSLFGTTTAELSGATLTVGNVGTASLALRGTSSTHTCNTLAVTAAVSAQTSTPTLNLFGTTTTELSGATLTIGNVSTASLALRGTSSTHTCNTLAVTAAVSAQTSTPTLNLFGTTTAELSGASLTVGNASTTTLAIRGTNTNVNANALSINNNSTILTCNTMAVTAAVSAQASTPALSLFGTTTAELSGASLTVGNASTTTLNIRGTNTNVNSNALSINNNSSTLTCNTLAVTAAVSAQASTPALSLFGTTTAELSGATLNVGNVNTTTLNIRGTNTNVNSNALSINNNSSTLTCNTVGVTAAVSGQISAPTLSLFGTTTANISGATLNVGNASTSSLVVTGATIQTNASASATVTTPTLSLFGTTTTNIAGSTLNVGNASTTTLSIRGGSVGVTGPTTLNNSLNVSGTSTLSTLSAGSSTLSSLTVSGSSVFNSGGTMSGSFSLNGNLFLGSGNRLYYNGSAFGWYQLDYRPSLSEISGNLDASRVSGLASVATGGNLDASKVTGNFSSMTIANNSGGNIQLTLINNSARAGIQLFGAGSNNPAQITTQKLPQVPRCLPPHVTDEWGTTKYDLETAEVKRKVYRVPFFEEDPNTSKRELRAHIVPCDPAEEGTSRQPPRVPDAEKRLVALWCKRERWVAIRRRGGDGKAKTAGSPAQSQKRGEQRRSRVLLWDVEKEYKALTDEEVKKVVLYPEVLHCTGSGGPQQQKAPEPEHVAVMSPIQALLLLPPLGVAVVVPLGVASALRSRPSSLPLLSASLSDNPPAPPQESSAAEGSSPTSSPPGVLLSSHETNSSSVDSAADTADSSSPPLSEPTFDARLAASAAAMSNGSGSGEGAHAGHLRLYVEDQGTGKRSNAFCVCLKTDRSGTYITRLPPMAVGRICIGWELQGSQLVMRVV</sequence>
<dbReference type="SMART" id="SM00710">
    <property type="entry name" value="PbH1"/>
    <property type="match status" value="5"/>
</dbReference>
<gene>
    <name evidence="3" type="ORF">HYH02_015184</name>
</gene>
<feature type="region of interest" description="Disordered" evidence="1">
    <location>
        <begin position="1514"/>
        <end position="1573"/>
    </location>
</feature>
<dbReference type="OrthoDB" id="187139at2759"/>
<dbReference type="Gene3D" id="2.160.20.10">
    <property type="entry name" value="Single-stranded right-handed beta-helix, Pectin lyase-like"/>
    <property type="match status" value="2"/>
</dbReference>
<comment type="caution">
    <text evidence="3">The sequence shown here is derived from an EMBL/GenBank/DDBJ whole genome shotgun (WGS) entry which is preliminary data.</text>
</comment>
<feature type="region of interest" description="Disordered" evidence="1">
    <location>
        <begin position="1403"/>
        <end position="1426"/>
    </location>
</feature>
<dbReference type="InterPro" id="IPR006626">
    <property type="entry name" value="PbH1"/>
</dbReference>
<keyword evidence="4" id="KW-1185">Reference proteome</keyword>
<evidence type="ECO:0000313" key="3">
    <source>
        <dbReference type="EMBL" id="KAG2424324.1"/>
    </source>
</evidence>